<evidence type="ECO:0000313" key="2">
    <source>
        <dbReference type="Proteomes" id="UP000289734"/>
    </source>
</evidence>
<reference evidence="2" key="1">
    <citation type="submission" date="2019-01" db="EMBL/GenBank/DDBJ databases">
        <title>Cytophagaceae bacterium strain CAR-16.</title>
        <authorList>
            <person name="Chen W.-M."/>
        </authorList>
    </citation>
    <scope>NUCLEOTIDE SEQUENCE [LARGE SCALE GENOMIC DNA]</scope>
    <source>
        <strain evidence="2">ICH-30</strain>
    </source>
</reference>
<name>A0A4Q1KZ43_9FLAO</name>
<organism evidence="1 2">
    <name type="scientific">Flavobacterium piscinae</name>
    <dbReference type="NCBI Taxonomy" id="2506424"/>
    <lineage>
        <taxon>Bacteria</taxon>
        <taxon>Pseudomonadati</taxon>
        <taxon>Bacteroidota</taxon>
        <taxon>Flavobacteriia</taxon>
        <taxon>Flavobacteriales</taxon>
        <taxon>Flavobacteriaceae</taxon>
        <taxon>Flavobacterium</taxon>
    </lineage>
</organism>
<dbReference type="RefSeq" id="WP_164975374.1">
    <property type="nucleotide sequence ID" value="NZ_SBKQ01000002.1"/>
</dbReference>
<dbReference type="AlphaFoldDB" id="A0A4Q1KZ43"/>
<proteinExistence type="predicted"/>
<dbReference type="CDD" id="cd20740">
    <property type="entry name" value="PoNe_LXG_HINT-like"/>
    <property type="match status" value="1"/>
</dbReference>
<gene>
    <name evidence="1" type="ORF">EQG68_02670</name>
</gene>
<keyword evidence="2" id="KW-1185">Reference proteome</keyword>
<dbReference type="Proteomes" id="UP000289734">
    <property type="component" value="Unassembled WGS sequence"/>
</dbReference>
<sequence>MWFYSSRRFNFFVSLANPGNWESFVEGFKKFFSEIWSTLKTLITDYFKKFTAAQNPVDFIKIFVEEVTGIAIELFLLYVSVGASATKKIAEVLERLLKNPKTTVEDWMDYFKKRKKDDSPENTPNILDEVDDIIGNRKKTLDDVESGKIKLDEDANGNKRKKGDETRSSNYAEMKVDDYFETQKFVIGKNKGTLKRVSENTVSTLDDTIKKGIDGIYEFSTPPPKYVIAEVKYNTATLSKTKTKSGGAQMSERWVRHDLRKGAVSAEIRREILVQGYEPLLCTVSKQGKVTVNTINQTLTDATKSSAWGGKVTQ</sequence>
<dbReference type="EMBL" id="SBKQ01000002">
    <property type="protein sequence ID" value="RXR34829.1"/>
    <property type="molecule type" value="Genomic_DNA"/>
</dbReference>
<comment type="caution">
    <text evidence="1">The sequence shown here is derived from an EMBL/GenBank/DDBJ whole genome shotgun (WGS) entry which is preliminary data.</text>
</comment>
<accession>A0A4Q1KZ43</accession>
<protein>
    <submittedName>
        <fullName evidence="1">Uncharacterized protein</fullName>
    </submittedName>
</protein>
<evidence type="ECO:0000313" key="1">
    <source>
        <dbReference type="EMBL" id="RXR34829.1"/>
    </source>
</evidence>